<organism evidence="2 3">
    <name type="scientific">Mycena maculata</name>
    <dbReference type="NCBI Taxonomy" id="230809"/>
    <lineage>
        <taxon>Eukaryota</taxon>
        <taxon>Fungi</taxon>
        <taxon>Dikarya</taxon>
        <taxon>Basidiomycota</taxon>
        <taxon>Agaricomycotina</taxon>
        <taxon>Agaricomycetes</taxon>
        <taxon>Agaricomycetidae</taxon>
        <taxon>Agaricales</taxon>
        <taxon>Marasmiineae</taxon>
        <taxon>Mycenaceae</taxon>
        <taxon>Mycena</taxon>
    </lineage>
</organism>
<sequence>MPVVYVCSAMESTRLRSTPTPWHHRTCAAGRTLSHEDFILPRCVTLRRRKQVRILIQSVPRDALTRHSINFHIGTPFNYIQFLTLTILICPTDVHQEAGARIGLTITCKRLQDRGTDCQGAFVIPPEEANIRIPFSAAGAIHQRSVHLGTQMNEPFVQAYKPKSADIYRRNGIAAADLDSRARPCVTMYSGGKESSARVFRAHSYRGAFVRKKHIWTVVTGRHEARTTKEGRAMGSGWWHGGGGQESKVMTRNKAEHETAYRAERLPKLTWEYLLNKEMLSHEPKGEK</sequence>
<dbReference type="AlphaFoldDB" id="A0AAD7HFS4"/>
<evidence type="ECO:0000256" key="1">
    <source>
        <dbReference type="SAM" id="MobiDB-lite"/>
    </source>
</evidence>
<proteinExistence type="predicted"/>
<evidence type="ECO:0000313" key="2">
    <source>
        <dbReference type="EMBL" id="KAJ7719543.1"/>
    </source>
</evidence>
<dbReference type="Proteomes" id="UP001215280">
    <property type="component" value="Unassembled WGS sequence"/>
</dbReference>
<gene>
    <name evidence="2" type="ORF">DFH07DRAFT_784603</name>
</gene>
<protein>
    <submittedName>
        <fullName evidence="2">Uncharacterized protein</fullName>
    </submittedName>
</protein>
<evidence type="ECO:0000313" key="3">
    <source>
        <dbReference type="Proteomes" id="UP001215280"/>
    </source>
</evidence>
<name>A0AAD7HFS4_9AGAR</name>
<feature type="region of interest" description="Disordered" evidence="1">
    <location>
        <begin position="227"/>
        <end position="247"/>
    </location>
</feature>
<accession>A0AAD7HFS4</accession>
<keyword evidence="3" id="KW-1185">Reference proteome</keyword>
<dbReference type="EMBL" id="JARJLG010000290">
    <property type="protein sequence ID" value="KAJ7719543.1"/>
    <property type="molecule type" value="Genomic_DNA"/>
</dbReference>
<comment type="caution">
    <text evidence="2">The sequence shown here is derived from an EMBL/GenBank/DDBJ whole genome shotgun (WGS) entry which is preliminary data.</text>
</comment>
<reference evidence="2" key="1">
    <citation type="submission" date="2023-03" db="EMBL/GenBank/DDBJ databases">
        <title>Massive genome expansion in bonnet fungi (Mycena s.s.) driven by repeated elements and novel gene families across ecological guilds.</title>
        <authorList>
            <consortium name="Lawrence Berkeley National Laboratory"/>
            <person name="Harder C.B."/>
            <person name="Miyauchi S."/>
            <person name="Viragh M."/>
            <person name="Kuo A."/>
            <person name="Thoen E."/>
            <person name="Andreopoulos B."/>
            <person name="Lu D."/>
            <person name="Skrede I."/>
            <person name="Drula E."/>
            <person name="Henrissat B."/>
            <person name="Morin E."/>
            <person name="Kohler A."/>
            <person name="Barry K."/>
            <person name="LaButti K."/>
            <person name="Morin E."/>
            <person name="Salamov A."/>
            <person name="Lipzen A."/>
            <person name="Mereny Z."/>
            <person name="Hegedus B."/>
            <person name="Baldrian P."/>
            <person name="Stursova M."/>
            <person name="Weitz H."/>
            <person name="Taylor A."/>
            <person name="Grigoriev I.V."/>
            <person name="Nagy L.G."/>
            <person name="Martin F."/>
            <person name="Kauserud H."/>
        </authorList>
    </citation>
    <scope>NUCLEOTIDE SEQUENCE</scope>
    <source>
        <strain evidence="2">CBHHK188m</strain>
    </source>
</reference>